<evidence type="ECO:0000259" key="7">
    <source>
        <dbReference type="PROSITE" id="PS50157"/>
    </source>
</evidence>
<keyword evidence="6" id="KW-0732">Signal</keyword>
<feature type="domain" description="C2H2-type" evidence="7">
    <location>
        <begin position="391"/>
        <end position="419"/>
    </location>
</feature>
<evidence type="ECO:0000313" key="9">
    <source>
        <dbReference type="Proteomes" id="UP001651158"/>
    </source>
</evidence>
<dbReference type="SUPFAM" id="SSF57667">
    <property type="entry name" value="beta-beta-alpha zinc fingers"/>
    <property type="match status" value="1"/>
</dbReference>
<sequence>MNRILRTALPPMLVLAWTQLSRARGARPATSSDPCGTTGLWADEGRGGGSRHKEAGRSEEVLLSRSPCRDYACKKRRVNARDNCSGLPTILARTSAAATATTNIICYEPTRKLAQAVSNVIGADENMPISQSNIPVINSPTPDGVVLGHRSVESFPDCTLLRKTEIFNFFSNLLGNSLCLSPRKPSVQEEKLEDMLSASIRRVISDSLSMENSLNVSIRGSLTISAEGRKPMTVTFTDGAVHSTTKTMGTATPSKRKAYHPVKYTGSTPSSNSSCSSTVNPPHLSGCTTPSISEPCALDLSKGFSSVPSAQVTPLKLKQTPVAQSSPFNPMTLLQQSNLVNLYQTQQNMFGSAPTMLSSADHDSSDIVSGPAKRRRIGSNNMRRSNSTRQFACNQCESVFGSLQDLEEHTTSIHGAYRCHICNAKFTQRSNLQRHALKHVGFKPFECGLCERAYFRKDHLMRHMETTHPGVPARANIRVRLTSSESLDYLSRNVGTENGVEDAKQGNDADEAKMRNQQCQIIKENSGSVVNGTHSIGSEDTTKSPEPFPVESNPMGPDGSILSTSTSPPDA</sequence>
<evidence type="ECO:0000256" key="2">
    <source>
        <dbReference type="ARBA" id="ARBA00022771"/>
    </source>
</evidence>
<evidence type="ECO:0000256" key="1">
    <source>
        <dbReference type="ARBA" id="ARBA00022723"/>
    </source>
</evidence>
<feature type="compositionally biased region" description="Polar residues" evidence="5">
    <location>
        <begin position="515"/>
        <end position="539"/>
    </location>
</feature>
<dbReference type="SMART" id="SM00355">
    <property type="entry name" value="ZnF_C2H2"/>
    <property type="match status" value="3"/>
</dbReference>
<feature type="domain" description="C2H2-type" evidence="7">
    <location>
        <begin position="417"/>
        <end position="444"/>
    </location>
</feature>
<organism evidence="8 9">
    <name type="scientific">Taenia crassiceps</name>
    <dbReference type="NCBI Taxonomy" id="6207"/>
    <lineage>
        <taxon>Eukaryota</taxon>
        <taxon>Metazoa</taxon>
        <taxon>Spiralia</taxon>
        <taxon>Lophotrochozoa</taxon>
        <taxon>Platyhelminthes</taxon>
        <taxon>Cestoda</taxon>
        <taxon>Eucestoda</taxon>
        <taxon>Cyclophyllidea</taxon>
        <taxon>Taeniidae</taxon>
        <taxon>Taenia</taxon>
    </lineage>
</organism>
<dbReference type="Pfam" id="PF00096">
    <property type="entry name" value="zf-C2H2"/>
    <property type="match status" value="2"/>
</dbReference>
<dbReference type="PROSITE" id="PS00028">
    <property type="entry name" value="ZINC_FINGER_C2H2_1"/>
    <property type="match status" value="2"/>
</dbReference>
<feature type="compositionally biased region" description="Basic and acidic residues" evidence="5">
    <location>
        <begin position="43"/>
        <end position="58"/>
    </location>
</feature>
<keyword evidence="3" id="KW-0862">Zinc</keyword>
<evidence type="ECO:0000256" key="6">
    <source>
        <dbReference type="SAM" id="SignalP"/>
    </source>
</evidence>
<name>A0ABR4QQ61_9CEST</name>
<feature type="region of interest" description="Disordered" evidence="5">
    <location>
        <begin position="492"/>
        <end position="571"/>
    </location>
</feature>
<accession>A0ABR4QQ61</accession>
<comment type="caution">
    <text evidence="8">The sequence shown here is derived from an EMBL/GenBank/DDBJ whole genome shotgun (WGS) entry which is preliminary data.</text>
</comment>
<reference evidence="8 9" key="1">
    <citation type="journal article" date="2022" name="Front. Cell. Infect. Microbiol.">
        <title>The Genomes of Two Strains of Taenia crassiceps the Animal Model for the Study of Human Cysticercosis.</title>
        <authorList>
            <person name="Bobes R.J."/>
            <person name="Estrada K."/>
            <person name="Rios-Valencia D.G."/>
            <person name="Calderon-Gallegos A."/>
            <person name="de la Torre P."/>
            <person name="Carrero J.C."/>
            <person name="Sanchez-Flores A."/>
            <person name="Laclette J.P."/>
        </authorList>
    </citation>
    <scope>NUCLEOTIDE SEQUENCE [LARGE SCALE GENOMIC DNA]</scope>
    <source>
        <strain evidence="8">WFUcys</strain>
    </source>
</reference>
<dbReference type="Gene3D" id="3.30.160.60">
    <property type="entry name" value="Classic Zinc Finger"/>
    <property type="match status" value="2"/>
</dbReference>
<proteinExistence type="predicted"/>
<feature type="domain" description="C2H2-type" evidence="7">
    <location>
        <begin position="445"/>
        <end position="473"/>
    </location>
</feature>
<feature type="signal peptide" evidence="6">
    <location>
        <begin position="1"/>
        <end position="23"/>
    </location>
</feature>
<evidence type="ECO:0000256" key="3">
    <source>
        <dbReference type="ARBA" id="ARBA00022833"/>
    </source>
</evidence>
<keyword evidence="1" id="KW-0479">Metal-binding</keyword>
<keyword evidence="9" id="KW-1185">Reference proteome</keyword>
<feature type="chain" id="PRO_5045871408" evidence="6">
    <location>
        <begin position="24"/>
        <end position="571"/>
    </location>
</feature>
<protein>
    <submittedName>
        <fullName evidence="8">Zinc finger protein Gfi-1b</fullName>
    </submittedName>
</protein>
<gene>
    <name evidence="8" type="ORF">TcWFU_003859</name>
</gene>
<feature type="region of interest" description="Disordered" evidence="5">
    <location>
        <begin position="356"/>
        <end position="379"/>
    </location>
</feature>
<evidence type="ECO:0000256" key="4">
    <source>
        <dbReference type="PROSITE-ProRule" id="PRU00042"/>
    </source>
</evidence>
<dbReference type="PROSITE" id="PS50157">
    <property type="entry name" value="ZINC_FINGER_C2H2_2"/>
    <property type="match status" value="3"/>
</dbReference>
<feature type="region of interest" description="Disordered" evidence="5">
    <location>
        <begin position="26"/>
        <end position="58"/>
    </location>
</feature>
<keyword evidence="2 4" id="KW-0863">Zinc-finger</keyword>
<dbReference type="PANTHER" id="PTHR23235:SF120">
    <property type="entry name" value="KRUPPEL-LIKE FACTOR 15"/>
    <property type="match status" value="1"/>
</dbReference>
<dbReference type="InterPro" id="IPR036236">
    <property type="entry name" value="Znf_C2H2_sf"/>
</dbReference>
<dbReference type="InterPro" id="IPR013087">
    <property type="entry name" value="Znf_C2H2_type"/>
</dbReference>
<evidence type="ECO:0000256" key="5">
    <source>
        <dbReference type="SAM" id="MobiDB-lite"/>
    </source>
</evidence>
<dbReference type="PANTHER" id="PTHR23235">
    <property type="entry name" value="KRUEPPEL-LIKE TRANSCRIPTION FACTOR"/>
    <property type="match status" value="1"/>
</dbReference>
<dbReference type="Proteomes" id="UP001651158">
    <property type="component" value="Unassembled WGS sequence"/>
</dbReference>
<feature type="compositionally biased region" description="Basic and acidic residues" evidence="5">
    <location>
        <begin position="501"/>
        <end position="514"/>
    </location>
</feature>
<dbReference type="Pfam" id="PF13912">
    <property type="entry name" value="zf-C2H2_6"/>
    <property type="match status" value="1"/>
</dbReference>
<evidence type="ECO:0000313" key="8">
    <source>
        <dbReference type="EMBL" id="KAL5111855.1"/>
    </source>
</evidence>
<feature type="compositionally biased region" description="Polar residues" evidence="5">
    <location>
        <begin position="561"/>
        <end position="571"/>
    </location>
</feature>
<dbReference type="EMBL" id="JAKROA010000001">
    <property type="protein sequence ID" value="KAL5111855.1"/>
    <property type="molecule type" value="Genomic_DNA"/>
</dbReference>